<accession>A0AAU6WHV2</accession>
<dbReference type="KEGG" id="gey:QMQ05_06970"/>
<dbReference type="AlphaFoldDB" id="A0AAU6WHV2"/>
<dbReference type="Proteomes" id="UP001486888">
    <property type="component" value="Chromosome"/>
</dbReference>
<dbReference type="EMBL" id="CP125942">
    <property type="protein sequence ID" value="XAO47255.1"/>
    <property type="molecule type" value="Genomic_DNA"/>
</dbReference>
<keyword evidence="2" id="KW-1185">Reference proteome</keyword>
<protein>
    <submittedName>
        <fullName evidence="1">Uncharacterized protein</fullName>
    </submittedName>
</protein>
<sequence length="604" mass="67635">MHVATVRLLNRQIAVMKDDIEMMNPTSSVETVSPLEISNAIRSASGLESPNQNPVEILMDVETYKDIRKNAWNAKHRFISLELYLRAIKGSWSVSQYDQNVAEYLSTHQVAIESPADGANKYIVDIRSLNRARQFVQAQSMGIYVAVESGLYEEIREYRSRLTKSEKIQFNDLLATAPNLDVDWTQLMAEPNALAVLYNFSPYTDTGAVVASKRIRASGDTFDVIACSFAHRKKIDSTIERIAAPYVRSKVFLPMAPSWATWSAFKAYALKASRIAQNKIDAGQKYDYLYTRAMWAPSHYAGVLLKKANPGLKWVAEFSDPLSLDVEGLPRGGAPLDDDFVADLIEPIEREFGAIPHEERTIFALAELIAYAHASEIVFTNEHQKTTMLGHIYSDKLRQHVEEKSVVSNHPTLPAEFYEAEQVNYSVEPSSVNLAYFGEFYATRGLTEVTTAIRMLPQKFRDKVHLHVFTNYIPVSGSGSRPRGMSAKAYNDLVERAINGVGAHGIEDQVFLNGSLPYLKFLGITKKFDYLLVNDARSGEHHEVNPYLPSKWSDYAGSTSKSWAFVEDGSSLSQKPATIHTKLGDVQAIADELTRIIKDKLGEN</sequence>
<name>A0AAU6WHV2_9MICC</name>
<evidence type="ECO:0000313" key="1">
    <source>
        <dbReference type="EMBL" id="XAO47255.1"/>
    </source>
</evidence>
<gene>
    <name evidence="1" type="ORF">QMQ05_06970</name>
</gene>
<dbReference type="RefSeq" id="WP_345474137.1">
    <property type="nucleotide sequence ID" value="NZ_CP125942.1"/>
</dbReference>
<proteinExistence type="predicted"/>
<evidence type="ECO:0000313" key="2">
    <source>
        <dbReference type="Proteomes" id="UP001486888"/>
    </source>
</evidence>
<reference evidence="1 2" key="1">
    <citation type="submission" date="2023-05" db="EMBL/GenBank/DDBJ databases">
        <title>Glutamicibacter sp. B1, complete genome.</title>
        <authorList>
            <person name="Long Y.H."/>
            <person name="Fang T."/>
            <person name="Li X.Y."/>
        </authorList>
    </citation>
    <scope>NUCLEOTIDE SEQUENCE [LARGE SCALE GENOMIC DNA]</scope>
    <source>
        <strain evidence="1 2">B1</strain>
    </source>
</reference>
<organism evidence="1 2">
    <name type="scientific">Glutamicibacter ectropisis</name>
    <dbReference type="NCBI Taxonomy" id="3046593"/>
    <lineage>
        <taxon>Bacteria</taxon>
        <taxon>Bacillati</taxon>
        <taxon>Actinomycetota</taxon>
        <taxon>Actinomycetes</taxon>
        <taxon>Micrococcales</taxon>
        <taxon>Micrococcaceae</taxon>
        <taxon>Glutamicibacter</taxon>
    </lineage>
</organism>